<comment type="similarity">
    <text evidence="5">Belongs to the CDS family.</text>
</comment>
<comment type="subcellular location">
    <subcellularLocation>
        <location evidence="2">Membrane</location>
        <topology evidence="2">Multi-pass membrane protein</topology>
    </subcellularLocation>
</comment>
<evidence type="ECO:0000313" key="21">
    <source>
        <dbReference type="EMBL" id="KAA0167326.1"/>
    </source>
</evidence>
<feature type="transmembrane region" description="Helical" evidence="20">
    <location>
        <begin position="226"/>
        <end position="251"/>
    </location>
</feature>
<protein>
    <recommendedName>
        <fullName evidence="6">phosphatidate cytidylyltransferase</fullName>
        <ecNumber evidence="6">2.7.7.41</ecNumber>
    </recommendedName>
    <alternativeName>
        <fullName evidence="16">CDP-diacylglycerol synthase</fullName>
    </alternativeName>
    <alternativeName>
        <fullName evidence="17">CDP-diglyceride pyrophosphorylase</fullName>
    </alternativeName>
    <alternativeName>
        <fullName evidence="18">CDP-diglyceride synthase</fullName>
    </alternativeName>
</protein>
<gene>
    <name evidence="21" type="ORF">FNF28_02858</name>
</gene>
<keyword evidence="8" id="KW-0808">Transferase</keyword>
<feature type="compositionally biased region" description="Basic and acidic residues" evidence="19">
    <location>
        <begin position="10"/>
        <end position="19"/>
    </location>
</feature>
<dbReference type="GO" id="GO:0005789">
    <property type="term" value="C:endoplasmic reticulum membrane"/>
    <property type="evidence" value="ECO:0007669"/>
    <property type="project" value="TreeGrafter"/>
</dbReference>
<evidence type="ECO:0000256" key="17">
    <source>
        <dbReference type="ARBA" id="ARBA00032396"/>
    </source>
</evidence>
<evidence type="ECO:0000256" key="3">
    <source>
        <dbReference type="ARBA" id="ARBA00005119"/>
    </source>
</evidence>
<comment type="pathway">
    <text evidence="3">Phospholipid metabolism; CDP-diacylglycerol biosynthesis; CDP-diacylglycerol from sn-glycerol 3-phosphate: step 3/3.</text>
</comment>
<keyword evidence="10" id="KW-0548">Nucleotidyltransferase</keyword>
<keyword evidence="9 20" id="KW-0812">Transmembrane</keyword>
<evidence type="ECO:0000256" key="19">
    <source>
        <dbReference type="SAM" id="MobiDB-lite"/>
    </source>
</evidence>
<feature type="transmembrane region" description="Helical" evidence="20">
    <location>
        <begin position="97"/>
        <end position="118"/>
    </location>
</feature>
<evidence type="ECO:0000256" key="7">
    <source>
        <dbReference type="ARBA" id="ARBA00022516"/>
    </source>
</evidence>
<feature type="transmembrane region" description="Helical" evidence="20">
    <location>
        <begin position="167"/>
        <end position="189"/>
    </location>
</feature>
<comment type="caution">
    <text evidence="21">The sequence shown here is derived from an EMBL/GenBank/DDBJ whole genome shotgun (WGS) entry which is preliminary data.</text>
</comment>
<keyword evidence="14" id="KW-0594">Phospholipid biosynthesis</keyword>
<dbReference type="PANTHER" id="PTHR13773">
    <property type="entry name" value="PHOSPHATIDATE CYTIDYLYLTRANSFERASE"/>
    <property type="match status" value="1"/>
</dbReference>
<evidence type="ECO:0000256" key="2">
    <source>
        <dbReference type="ARBA" id="ARBA00004141"/>
    </source>
</evidence>
<keyword evidence="7" id="KW-0444">Lipid biosynthesis</keyword>
<feature type="region of interest" description="Disordered" evidence="19">
    <location>
        <begin position="1"/>
        <end position="55"/>
    </location>
</feature>
<sequence>MVGPGGKAAAKGDPRRGPGADDAPPGLRRRHNAAEAEDSDTSDVSTDSAPTPKPQVLVAAQPRDEDFWRKWNVRASVALILVIAALALAYWGRHTGVSILILFVQGNVYRELVLINIRRHEEKRLPTFKLFYYYWFIVVAFFAYGQLFREHLQPMSQWPVAVRYLMANHVFVSFWLYVAGFVAFVLSLVRRKYYAYQFSQFAYCHMALLVVVVQSTLLASNVYHGLIWFVMPCGMVACNDCFAYICGVWCGRTPLIKLSPKKTVEGFVGAFVATLVWAFWFCKLLESTTAWDVDRLMVCPQSGFRWAVPECDVSKVRGGVHVGVPVTAWFEYAGVAVGDSLPPWLAEHTVSPFQLHCIVMAIFASSVAPFGGFFASGFKRAIGEKDFGSAIPGHGGWTDRMDCQIVMGTFAYMYLHYVILDPRLSPADIAAHALAMDPGHRRTLMEALSASLSGTA</sequence>
<dbReference type="AlphaFoldDB" id="A0A5A8DPK3"/>
<dbReference type="UniPathway" id="UPA00557">
    <property type="reaction ID" value="UER00614"/>
</dbReference>
<comment type="pathway">
    <text evidence="4">Lipid metabolism.</text>
</comment>
<dbReference type="GO" id="GO:0016024">
    <property type="term" value="P:CDP-diacylglycerol biosynthetic process"/>
    <property type="evidence" value="ECO:0007669"/>
    <property type="project" value="UniProtKB-UniPathway"/>
</dbReference>
<evidence type="ECO:0000256" key="14">
    <source>
        <dbReference type="ARBA" id="ARBA00023209"/>
    </source>
</evidence>
<evidence type="ECO:0000256" key="11">
    <source>
        <dbReference type="ARBA" id="ARBA00022989"/>
    </source>
</evidence>
<evidence type="ECO:0000256" key="16">
    <source>
        <dbReference type="ARBA" id="ARBA00029893"/>
    </source>
</evidence>
<keyword evidence="11 20" id="KW-1133">Transmembrane helix</keyword>
<accession>A0A5A8DPK3</accession>
<dbReference type="PANTHER" id="PTHR13773:SF8">
    <property type="entry name" value="PHOSPHATIDATE CYTIDYLYLTRANSFERASE, PHOTORECEPTOR-SPECIFIC"/>
    <property type="match status" value="1"/>
</dbReference>
<organism evidence="21 22">
    <name type="scientific">Cafeteria roenbergensis</name>
    <name type="common">Marine flagellate</name>
    <dbReference type="NCBI Taxonomy" id="33653"/>
    <lineage>
        <taxon>Eukaryota</taxon>
        <taxon>Sar</taxon>
        <taxon>Stramenopiles</taxon>
        <taxon>Bigyra</taxon>
        <taxon>Opalozoa</taxon>
        <taxon>Bicosoecida</taxon>
        <taxon>Cafeteriaceae</taxon>
        <taxon>Cafeteria</taxon>
    </lineage>
</organism>
<name>A0A5A8DPK3_CAFRO</name>
<keyword evidence="15" id="KW-1208">Phospholipid metabolism</keyword>
<reference evidence="21 22" key="1">
    <citation type="submission" date="2019-07" db="EMBL/GenBank/DDBJ databases">
        <title>Genomes of Cafeteria roenbergensis.</title>
        <authorList>
            <person name="Fischer M.G."/>
            <person name="Hackl T."/>
            <person name="Roman M."/>
        </authorList>
    </citation>
    <scope>NUCLEOTIDE SEQUENCE [LARGE SCALE GENOMIC DNA]</scope>
    <source>
        <strain evidence="21 22">RCC970-E3</strain>
    </source>
</reference>
<evidence type="ECO:0000256" key="12">
    <source>
        <dbReference type="ARBA" id="ARBA00023098"/>
    </source>
</evidence>
<evidence type="ECO:0000256" key="5">
    <source>
        <dbReference type="ARBA" id="ARBA00010185"/>
    </source>
</evidence>
<proteinExistence type="inferred from homology"/>
<keyword evidence="12" id="KW-0443">Lipid metabolism</keyword>
<evidence type="ECO:0000256" key="13">
    <source>
        <dbReference type="ARBA" id="ARBA00023136"/>
    </source>
</evidence>
<dbReference type="EMBL" id="VLTL01000034">
    <property type="protein sequence ID" value="KAA0167326.1"/>
    <property type="molecule type" value="Genomic_DNA"/>
</dbReference>
<evidence type="ECO:0000256" key="18">
    <source>
        <dbReference type="ARBA" id="ARBA00033406"/>
    </source>
</evidence>
<dbReference type="EC" id="2.7.7.41" evidence="6"/>
<evidence type="ECO:0000313" key="22">
    <source>
        <dbReference type="Proteomes" id="UP000324907"/>
    </source>
</evidence>
<evidence type="ECO:0000256" key="6">
    <source>
        <dbReference type="ARBA" id="ARBA00012487"/>
    </source>
</evidence>
<evidence type="ECO:0000256" key="4">
    <source>
        <dbReference type="ARBA" id="ARBA00005189"/>
    </source>
</evidence>
<feature type="transmembrane region" description="Helical" evidence="20">
    <location>
        <begin position="353"/>
        <end position="375"/>
    </location>
</feature>
<dbReference type="Pfam" id="PF01148">
    <property type="entry name" value="CTP_transf_1"/>
    <property type="match status" value="1"/>
</dbReference>
<dbReference type="GO" id="GO:0004605">
    <property type="term" value="F:phosphatidate cytidylyltransferase activity"/>
    <property type="evidence" value="ECO:0007669"/>
    <property type="project" value="UniProtKB-EC"/>
</dbReference>
<keyword evidence="13 20" id="KW-0472">Membrane</keyword>
<dbReference type="InterPro" id="IPR016720">
    <property type="entry name" value="PC_Trfase_euk"/>
</dbReference>
<feature type="transmembrane region" description="Helical" evidence="20">
    <location>
        <begin position="263"/>
        <end position="281"/>
    </location>
</feature>
<evidence type="ECO:0000256" key="20">
    <source>
        <dbReference type="SAM" id="Phobius"/>
    </source>
</evidence>
<feature type="transmembrane region" description="Helical" evidence="20">
    <location>
        <begin position="71"/>
        <end position="91"/>
    </location>
</feature>
<dbReference type="Proteomes" id="UP000324907">
    <property type="component" value="Unassembled WGS sequence"/>
</dbReference>
<evidence type="ECO:0000256" key="15">
    <source>
        <dbReference type="ARBA" id="ARBA00023264"/>
    </source>
</evidence>
<evidence type="ECO:0000256" key="9">
    <source>
        <dbReference type="ARBA" id="ARBA00022692"/>
    </source>
</evidence>
<evidence type="ECO:0000256" key="8">
    <source>
        <dbReference type="ARBA" id="ARBA00022679"/>
    </source>
</evidence>
<comment type="catalytic activity">
    <reaction evidence="1">
        <text>a 1,2-diacyl-sn-glycero-3-phosphate + CTP + H(+) = a CDP-1,2-diacyl-sn-glycerol + diphosphate</text>
        <dbReference type="Rhea" id="RHEA:16229"/>
        <dbReference type="ChEBI" id="CHEBI:15378"/>
        <dbReference type="ChEBI" id="CHEBI:33019"/>
        <dbReference type="ChEBI" id="CHEBI:37563"/>
        <dbReference type="ChEBI" id="CHEBI:58332"/>
        <dbReference type="ChEBI" id="CHEBI:58608"/>
        <dbReference type="EC" id="2.7.7.41"/>
    </reaction>
</comment>
<evidence type="ECO:0000256" key="1">
    <source>
        <dbReference type="ARBA" id="ARBA00001698"/>
    </source>
</evidence>
<evidence type="ECO:0000256" key="10">
    <source>
        <dbReference type="ARBA" id="ARBA00022695"/>
    </source>
</evidence>
<feature type="transmembrane region" description="Helical" evidence="20">
    <location>
        <begin position="201"/>
        <end position="220"/>
    </location>
</feature>
<feature type="transmembrane region" description="Helical" evidence="20">
    <location>
        <begin position="130"/>
        <end position="147"/>
    </location>
</feature>